<evidence type="ECO:0000259" key="2">
    <source>
        <dbReference type="Pfam" id="PF26605"/>
    </source>
</evidence>
<keyword evidence="1" id="KW-0472">Membrane</keyword>
<feature type="transmembrane region" description="Helical" evidence="1">
    <location>
        <begin position="66"/>
        <end position="94"/>
    </location>
</feature>
<comment type="caution">
    <text evidence="3">The sequence shown here is derived from an EMBL/GenBank/DDBJ whole genome shotgun (WGS) entry which is preliminary data.</text>
</comment>
<dbReference type="PROSITE" id="PS51257">
    <property type="entry name" value="PROKAR_LIPOPROTEIN"/>
    <property type="match status" value="1"/>
</dbReference>
<sequence>MVREADKENHRLIFTFREAFGILGVPILGTLVACIAWTTWLIYIALAPNQAANWLMGTSTYDNGQFWSIIDTTPVMTNIGAACLVLVDLCYLYVVVKMLRWRTTVARLYATSSRPHEDIRVDPTTDSWIRTASDRVKTNYHELTSFRGSKRKFWMTVLLELLETGSPAALVYGYTGFISVGSLAGAVKILVGRFSAMGEIIAGSIFDLIAAIVFPVLVLVYCYYNFQFDDAVFATYLKVLPIGSFEHSARIFADPSEVALFRLALDSLRIRSQLDLVLRVGINLSFCYRLMRIGDVLLIVHLKRFLAAITQSTRSNRPRQRPVPKCFAVTFIAFSVVVWIFANQAVTDSYAHCSRYPQCVVYSYRWKFTYDDWVHPIDVFKTVQALAKPGELRSLQIINRQLLELPDELRSCRYLASMELFYTSIQRIPSWANEFTYLQTLHLEGKPDSQNLVTLPEDLFTDMPWLSAVHIGFHPNLANIPALSGVPNLKGLTLAWMLILTELPSFDRVPLLEHLLLTFLPHLERMPDMAPLRLVSNFSLSRAVQLCCNGFLGACDLNDSYCAYNPAAGIPAASCLDEEPFLGNMGTRDMFKKFESVVCQKQPSGMFLVGSTPTRQTIEMCDRRPFGQCQPPDGRTGICYNTRLQVLSCCGDEKYIELRRYQIQLGVGQKCDPELEKWLGCEDEHKIVQ</sequence>
<dbReference type="InterPro" id="IPR032675">
    <property type="entry name" value="LRR_dom_sf"/>
</dbReference>
<reference evidence="3 4" key="1">
    <citation type="submission" date="2018-09" db="EMBL/GenBank/DDBJ databases">
        <title>Genomic investigation of the strawberry pathogen Phytophthora fragariae indicates pathogenicity is determined by transcriptional variation in three key races.</title>
        <authorList>
            <person name="Adams T.M."/>
            <person name="Armitage A.D."/>
            <person name="Sobczyk M.K."/>
            <person name="Bates H.J."/>
            <person name="Dunwell J.M."/>
            <person name="Nellist C.F."/>
            <person name="Harrison R.J."/>
        </authorList>
    </citation>
    <scope>NUCLEOTIDE SEQUENCE [LARGE SCALE GENOMIC DNA]</scope>
    <source>
        <strain evidence="3 4">ONT-3</strain>
    </source>
</reference>
<feature type="transmembrane region" description="Helical" evidence="1">
    <location>
        <begin position="177"/>
        <end position="196"/>
    </location>
</feature>
<keyword evidence="1" id="KW-0812">Transmembrane</keyword>
<feature type="transmembrane region" description="Helical" evidence="1">
    <location>
        <begin position="208"/>
        <end position="226"/>
    </location>
</feature>
<dbReference type="Pfam" id="PF26605">
    <property type="entry name" value="WLGC"/>
    <property type="match status" value="1"/>
</dbReference>
<dbReference type="InterPro" id="IPR058256">
    <property type="entry name" value="WLGC"/>
</dbReference>
<dbReference type="EMBL" id="QXFX01002512">
    <property type="protein sequence ID" value="KAE9076296.1"/>
    <property type="molecule type" value="Genomic_DNA"/>
</dbReference>
<accession>A0A6G0K4X8</accession>
<evidence type="ECO:0000256" key="1">
    <source>
        <dbReference type="SAM" id="Phobius"/>
    </source>
</evidence>
<feature type="transmembrane region" description="Helical" evidence="1">
    <location>
        <begin position="20"/>
        <end position="46"/>
    </location>
</feature>
<dbReference type="Proteomes" id="UP000488956">
    <property type="component" value="Unassembled WGS sequence"/>
</dbReference>
<name>A0A6G0K4X8_9STRA</name>
<evidence type="ECO:0000313" key="4">
    <source>
        <dbReference type="Proteomes" id="UP000488956"/>
    </source>
</evidence>
<dbReference type="SUPFAM" id="SSF52058">
    <property type="entry name" value="L domain-like"/>
    <property type="match status" value="1"/>
</dbReference>
<feature type="transmembrane region" description="Helical" evidence="1">
    <location>
        <begin position="323"/>
        <end position="342"/>
    </location>
</feature>
<dbReference type="Gene3D" id="3.80.10.10">
    <property type="entry name" value="Ribonuclease Inhibitor"/>
    <property type="match status" value="1"/>
</dbReference>
<organism evidence="3 4">
    <name type="scientific">Phytophthora fragariae</name>
    <dbReference type="NCBI Taxonomy" id="53985"/>
    <lineage>
        <taxon>Eukaryota</taxon>
        <taxon>Sar</taxon>
        <taxon>Stramenopiles</taxon>
        <taxon>Oomycota</taxon>
        <taxon>Peronosporomycetes</taxon>
        <taxon>Peronosporales</taxon>
        <taxon>Peronosporaceae</taxon>
        <taxon>Phytophthora</taxon>
    </lineage>
</organism>
<dbReference type="AlphaFoldDB" id="A0A6G0K4X8"/>
<proteinExistence type="predicted"/>
<keyword evidence="1" id="KW-1133">Transmembrane helix</keyword>
<protein>
    <recommendedName>
        <fullName evidence="2">WLGC domain-containing protein</fullName>
    </recommendedName>
</protein>
<gene>
    <name evidence="3" type="ORF">PF010_g23955</name>
</gene>
<feature type="domain" description="WLGC" evidence="2">
    <location>
        <begin position="616"/>
        <end position="682"/>
    </location>
</feature>
<evidence type="ECO:0000313" key="3">
    <source>
        <dbReference type="EMBL" id="KAE9076296.1"/>
    </source>
</evidence>